<evidence type="ECO:0000313" key="2">
    <source>
        <dbReference type="Proteomes" id="UP000054166"/>
    </source>
</evidence>
<evidence type="ECO:0000313" key="1">
    <source>
        <dbReference type="EMBL" id="KIM71345.1"/>
    </source>
</evidence>
<accession>A0A0C3EF95</accession>
<protein>
    <recommendedName>
        <fullName evidence="3">Arrestin-like N-terminal domain-containing protein</fullName>
    </recommendedName>
</protein>
<reference evidence="2" key="2">
    <citation type="submission" date="2015-01" db="EMBL/GenBank/DDBJ databases">
        <title>Evolutionary Origins and Diversification of the Mycorrhizal Mutualists.</title>
        <authorList>
            <consortium name="DOE Joint Genome Institute"/>
            <consortium name="Mycorrhizal Genomics Consortium"/>
            <person name="Kohler A."/>
            <person name="Kuo A."/>
            <person name="Nagy L.G."/>
            <person name="Floudas D."/>
            <person name="Copeland A."/>
            <person name="Barry K.W."/>
            <person name="Cichocki N."/>
            <person name="Veneault-Fourrey C."/>
            <person name="LaButti K."/>
            <person name="Lindquist E.A."/>
            <person name="Lipzen A."/>
            <person name="Lundell T."/>
            <person name="Morin E."/>
            <person name="Murat C."/>
            <person name="Riley R."/>
            <person name="Ohm R."/>
            <person name="Sun H."/>
            <person name="Tunlid A."/>
            <person name="Henrissat B."/>
            <person name="Grigoriev I.V."/>
            <person name="Hibbett D.S."/>
            <person name="Martin F."/>
        </authorList>
    </citation>
    <scope>NUCLEOTIDE SEQUENCE [LARGE SCALE GENOMIC DNA]</scope>
    <source>
        <strain evidence="2">F 1598</strain>
    </source>
</reference>
<reference evidence="1 2" key="1">
    <citation type="submission" date="2014-04" db="EMBL/GenBank/DDBJ databases">
        <authorList>
            <consortium name="DOE Joint Genome Institute"/>
            <person name="Kuo A."/>
            <person name="Tarkka M."/>
            <person name="Buscot F."/>
            <person name="Kohler A."/>
            <person name="Nagy L.G."/>
            <person name="Floudas D."/>
            <person name="Copeland A."/>
            <person name="Barry K.W."/>
            <person name="Cichocki N."/>
            <person name="Veneault-Fourrey C."/>
            <person name="LaButti K."/>
            <person name="Lindquist E.A."/>
            <person name="Lipzen A."/>
            <person name="Lundell T."/>
            <person name="Morin E."/>
            <person name="Murat C."/>
            <person name="Sun H."/>
            <person name="Tunlid A."/>
            <person name="Henrissat B."/>
            <person name="Grigoriev I.V."/>
            <person name="Hibbett D.S."/>
            <person name="Martin F."/>
            <person name="Nordberg H.P."/>
            <person name="Cantor M.N."/>
            <person name="Hua S.X."/>
        </authorList>
    </citation>
    <scope>NUCLEOTIDE SEQUENCE [LARGE SCALE GENOMIC DNA]</scope>
    <source>
        <strain evidence="1 2">F 1598</strain>
    </source>
</reference>
<dbReference type="HOGENOM" id="CLU_049916_0_0_1"/>
<dbReference type="Proteomes" id="UP000054166">
    <property type="component" value="Unassembled WGS sequence"/>
</dbReference>
<dbReference type="InParanoid" id="A0A0C3EF95"/>
<proteinExistence type="predicted"/>
<dbReference type="OrthoDB" id="3252135at2759"/>
<organism evidence="1 2">
    <name type="scientific">Piloderma croceum (strain F 1598)</name>
    <dbReference type="NCBI Taxonomy" id="765440"/>
    <lineage>
        <taxon>Eukaryota</taxon>
        <taxon>Fungi</taxon>
        <taxon>Dikarya</taxon>
        <taxon>Basidiomycota</taxon>
        <taxon>Agaricomycotina</taxon>
        <taxon>Agaricomycetes</taxon>
        <taxon>Agaricomycetidae</taxon>
        <taxon>Atheliales</taxon>
        <taxon>Atheliaceae</taxon>
        <taxon>Piloderma</taxon>
    </lineage>
</organism>
<gene>
    <name evidence="1" type="ORF">PILCRDRAFT_830401</name>
</gene>
<dbReference type="AlphaFoldDB" id="A0A0C3EF95"/>
<sequence>MTCPDALPFECTLPSTYKDGERFRPLPPSFNYCSPGVPGLCAKCTYTFSIHITKNRFWKRRINLAVPLNYYPHTRPHRPILSNHLSFMSTIKPAPEEWHQVTCTMTTRPNTGFHPIGCHLFIPSAQIYAITDIIPFHVQLCAPLSSLGALMISPPSTDRRHSLNSCSPATKTPFIRVFLLRQIMVSVFGQRAWRTCVIGEGNLRPLPPLSHDVNSQSEDLQTVDWDGEVRCDEGVQAGGFNVGNLTVKDFIVLALYPPSPTTSPLSELQHAHPIRLVTDPWVDLPGLHEERL</sequence>
<name>A0A0C3EF95_PILCF</name>
<evidence type="ECO:0008006" key="3">
    <source>
        <dbReference type="Google" id="ProtNLM"/>
    </source>
</evidence>
<keyword evidence="2" id="KW-1185">Reference proteome</keyword>
<dbReference type="EMBL" id="KN833351">
    <property type="protein sequence ID" value="KIM71345.1"/>
    <property type="molecule type" value="Genomic_DNA"/>
</dbReference>
<dbReference type="STRING" id="765440.A0A0C3EF95"/>